<dbReference type="InterPro" id="IPR016024">
    <property type="entry name" value="ARM-type_fold"/>
</dbReference>
<evidence type="ECO:0000313" key="2">
    <source>
        <dbReference type="EMBL" id="MFD1044112.1"/>
    </source>
</evidence>
<organism evidence="2 3">
    <name type="scientific">Kibdelosporangium lantanae</name>
    <dbReference type="NCBI Taxonomy" id="1497396"/>
    <lineage>
        <taxon>Bacteria</taxon>
        <taxon>Bacillati</taxon>
        <taxon>Actinomycetota</taxon>
        <taxon>Actinomycetes</taxon>
        <taxon>Pseudonocardiales</taxon>
        <taxon>Pseudonocardiaceae</taxon>
        <taxon>Kibdelosporangium</taxon>
    </lineage>
</organism>
<sequence length="1097" mass="121621">MAARGLRAVLQSRFATGAKYRTAAVILATFGAESRDTAVDTLLRLVNDDRIPTQDQVEAATGLVEIGVEFYQQCADVFKTVLRDPVQSMTGRRDAALGLASLGPDHLAEAAEALTALIDDRRHAVYDRATAAEALGELGPQHRITAGSRLRAMMDEPGLTTSDRLPAASRLVRFEPRFKHFAVSFLRAAISNPATRGSWVVAAIRSLAVLGPDVQPEVARELWQLLADDLLSSHIQVDALGQLVDLGEPHRGKALSRLRSIMADHSIDSIDRCNAAGTLTGLGPDLHAEVVEHLVAIGQNQSAPRGVAQAWQQLAHLSTRFRDQALESLLDLVRWNDPDGDVSIFRAYTFVDSDVEDLHEISSALLSVLDDTTRHMRHRISAASGLVLLGSRFHQAAVDGSLELLQSDLPPSFDLQDIVRGFTEVGRYHRVELAQTLHAMMQDPQATSERAWHAFQALDVLGYGTSFHIVSTLRAVTADDTAEPDVRDSAAIALARIATEHLADATKRVFDFDRDLWPSLNWRSAVLDLTHLGADVVPQLRTLLANAETRRPVREAAASVLADIQPALIDEAIKELRHQADDEHLGHWWRSDPAVRLAELDPTTRTNTLEHYRAVLNDDNESISHRCDAAYQLVQLDRSFTRSSLAALRHFASDWRTTPVNQTTAVDWLDYLSPARTDEVIRFATAVAHLPIFRGSTKDRLMSVLPRTVRTDVERTLLHDRSQPLTDRIPHPDSWGNIPLRTDAEVEIRDVLTAIETKPAERVDAAVALATLSLRFRPEAIGWLEQLSGDRRTAFEARKAMAKLGHELRQDVMTEAQRILVGAVHSSTERRRAIELLVDLTPTPTGPFAEYLRDVASDERTSDQQRIEALFALRHADGLSRIRTICADEQASPVIRWRAARKLRDRTVEDRAAAARTLNAIAIDRTVRPALRWRAARDLGQLGIRGRSVAMVALRAIVEDPSLPITARANAARVLDEVAPSQRREVMRRLQELLDTPNLLHREQVLQAIGAVDPVEATVQLRTIANTKEFSAVTRIRCAEALVQLRRDQQDNAAVVARAVALDESVARHVRTRAARDLALWSQVCRTEARDLLRALS</sequence>
<keyword evidence="3" id="KW-1185">Reference proteome</keyword>
<evidence type="ECO:0008006" key="4">
    <source>
        <dbReference type="Google" id="ProtNLM"/>
    </source>
</evidence>
<gene>
    <name evidence="2" type="ORF">ACFQ1S_00125</name>
</gene>
<dbReference type="PANTHER" id="PTHR12697:SF20">
    <property type="entry name" value="HEAT REPEAT-CONTAINING PROTEIN 4"/>
    <property type="match status" value="1"/>
</dbReference>
<name>A0ABW3M1D1_9PSEU</name>
<dbReference type="InterPro" id="IPR004155">
    <property type="entry name" value="PBS_lyase_HEAT"/>
</dbReference>
<dbReference type="EMBL" id="JBHTIS010000003">
    <property type="protein sequence ID" value="MFD1044112.1"/>
    <property type="molecule type" value="Genomic_DNA"/>
</dbReference>
<dbReference type="Proteomes" id="UP001597045">
    <property type="component" value="Unassembled WGS sequence"/>
</dbReference>
<protein>
    <recommendedName>
        <fullName evidence="4">HEAT repeat domain-containing protein</fullName>
    </recommendedName>
</protein>
<reference evidence="3" key="1">
    <citation type="journal article" date="2019" name="Int. J. Syst. Evol. Microbiol.">
        <title>The Global Catalogue of Microorganisms (GCM) 10K type strain sequencing project: providing services to taxonomists for standard genome sequencing and annotation.</title>
        <authorList>
            <consortium name="The Broad Institute Genomics Platform"/>
            <consortium name="The Broad Institute Genome Sequencing Center for Infectious Disease"/>
            <person name="Wu L."/>
            <person name="Ma J."/>
        </authorList>
    </citation>
    <scope>NUCLEOTIDE SEQUENCE [LARGE SCALE GENOMIC DNA]</scope>
    <source>
        <strain evidence="3">JCM 31486</strain>
    </source>
</reference>
<comment type="function">
    <text evidence="1">Catalyzes the hydroxylation of the N(6)-(4-aminobutyl)-L-lysine intermediate produced by deoxyhypusine synthase/DHPS on a critical lysine of the eukaryotic translation initiation factor 5A/eIF-5A. This is the second step of the post-translational modification of that lysine into an unusual amino acid residue named hypusine. Hypusination is unique to mature eIF-5A factor and is essential for its function.</text>
</comment>
<proteinExistence type="predicted"/>
<comment type="caution">
    <text evidence="2">The sequence shown here is derived from an EMBL/GenBank/DDBJ whole genome shotgun (WGS) entry which is preliminary data.</text>
</comment>
<dbReference type="SMART" id="SM00567">
    <property type="entry name" value="EZ_HEAT"/>
    <property type="match status" value="6"/>
</dbReference>
<evidence type="ECO:0000313" key="3">
    <source>
        <dbReference type="Proteomes" id="UP001597045"/>
    </source>
</evidence>
<dbReference type="InterPro" id="IPR011989">
    <property type="entry name" value="ARM-like"/>
</dbReference>
<dbReference type="PANTHER" id="PTHR12697">
    <property type="entry name" value="PBS LYASE HEAT-LIKE PROTEIN"/>
    <property type="match status" value="1"/>
</dbReference>
<dbReference type="PROSITE" id="PS50077">
    <property type="entry name" value="HEAT_REPEAT"/>
    <property type="match status" value="1"/>
</dbReference>
<dbReference type="SUPFAM" id="SSF48371">
    <property type="entry name" value="ARM repeat"/>
    <property type="match status" value="1"/>
</dbReference>
<accession>A0ABW3M1D1</accession>
<evidence type="ECO:0000256" key="1">
    <source>
        <dbReference type="ARBA" id="ARBA00045876"/>
    </source>
</evidence>
<dbReference type="InterPro" id="IPR021133">
    <property type="entry name" value="HEAT_type_2"/>
</dbReference>
<dbReference type="Gene3D" id="1.25.10.10">
    <property type="entry name" value="Leucine-rich Repeat Variant"/>
    <property type="match status" value="3"/>
</dbReference>